<evidence type="ECO:0000313" key="3">
    <source>
        <dbReference type="EMBL" id="KAK5059975.1"/>
    </source>
</evidence>
<keyword evidence="1" id="KW-0175">Coiled coil</keyword>
<dbReference type="Proteomes" id="UP001358417">
    <property type="component" value="Unassembled WGS sequence"/>
</dbReference>
<proteinExistence type="predicted"/>
<evidence type="ECO:0000256" key="1">
    <source>
        <dbReference type="SAM" id="Coils"/>
    </source>
</evidence>
<feature type="region of interest" description="Disordered" evidence="2">
    <location>
        <begin position="16"/>
        <end position="75"/>
    </location>
</feature>
<dbReference type="GeneID" id="89978016"/>
<comment type="caution">
    <text evidence="3">The sequence shown here is derived from an EMBL/GenBank/DDBJ whole genome shotgun (WGS) entry which is preliminary data.</text>
</comment>
<dbReference type="AlphaFoldDB" id="A0AAV9NJK5"/>
<name>A0AAV9NJK5_9EURO</name>
<sequence length="199" mass="22597">MDSGYLNSGYWGDLLDDFASDSPSNNPATTKDKATWPGSFFTTQPKVKRLKREEDQTEPNLETKDPDLTSSDANPRLQTVLDDLAKTQEKIARDEAKVLELKAKEQALTNEATLLRRKPKLAARKESMLDIEDWEVRYLATSHFGIAGLRVKASQWVESGDPPALATTRHIKTVLFDALTEIDDEQLRTLLSRMQKYWK</sequence>
<dbReference type="EMBL" id="JAVRRD010000004">
    <property type="protein sequence ID" value="KAK5059975.1"/>
    <property type="molecule type" value="Genomic_DNA"/>
</dbReference>
<dbReference type="RefSeq" id="XP_064709796.1">
    <property type="nucleotide sequence ID" value="XM_064853397.1"/>
</dbReference>
<reference evidence="3 4" key="1">
    <citation type="submission" date="2023-08" db="EMBL/GenBank/DDBJ databases">
        <title>Black Yeasts Isolated from many extreme environments.</title>
        <authorList>
            <person name="Coleine C."/>
            <person name="Stajich J.E."/>
            <person name="Selbmann L."/>
        </authorList>
    </citation>
    <scope>NUCLEOTIDE SEQUENCE [LARGE SCALE GENOMIC DNA]</scope>
    <source>
        <strain evidence="3 4">CCFEE 5792</strain>
    </source>
</reference>
<accession>A0AAV9NJK5</accession>
<protein>
    <recommendedName>
        <fullName evidence="5">Kinetochore protein Spc24</fullName>
    </recommendedName>
</protein>
<evidence type="ECO:0000256" key="2">
    <source>
        <dbReference type="SAM" id="MobiDB-lite"/>
    </source>
</evidence>
<evidence type="ECO:0008006" key="5">
    <source>
        <dbReference type="Google" id="ProtNLM"/>
    </source>
</evidence>
<evidence type="ECO:0000313" key="4">
    <source>
        <dbReference type="Proteomes" id="UP001358417"/>
    </source>
</evidence>
<keyword evidence="4" id="KW-1185">Reference proteome</keyword>
<gene>
    <name evidence="3" type="ORF">LTR84_009858</name>
</gene>
<feature type="coiled-coil region" evidence="1">
    <location>
        <begin position="77"/>
        <end position="118"/>
    </location>
</feature>
<organism evidence="3 4">
    <name type="scientific">Exophiala bonariae</name>
    <dbReference type="NCBI Taxonomy" id="1690606"/>
    <lineage>
        <taxon>Eukaryota</taxon>
        <taxon>Fungi</taxon>
        <taxon>Dikarya</taxon>
        <taxon>Ascomycota</taxon>
        <taxon>Pezizomycotina</taxon>
        <taxon>Eurotiomycetes</taxon>
        <taxon>Chaetothyriomycetidae</taxon>
        <taxon>Chaetothyriales</taxon>
        <taxon>Herpotrichiellaceae</taxon>
        <taxon>Exophiala</taxon>
    </lineage>
</organism>